<evidence type="ECO:0000259" key="12">
    <source>
        <dbReference type="PROSITE" id="PS51163"/>
    </source>
</evidence>
<name>X0T3A2_9ZZZZ</name>
<dbReference type="PANTHER" id="PTHR17490:SF16">
    <property type="entry name" value="THREONYLCARBAMOYL-AMP SYNTHASE"/>
    <property type="match status" value="1"/>
</dbReference>
<accession>X0T3A2</accession>
<dbReference type="GO" id="GO:0005524">
    <property type="term" value="F:ATP binding"/>
    <property type="evidence" value="ECO:0007669"/>
    <property type="project" value="UniProtKB-KW"/>
</dbReference>
<evidence type="ECO:0000256" key="1">
    <source>
        <dbReference type="ARBA" id="ARBA00004496"/>
    </source>
</evidence>
<dbReference type="GO" id="GO:0061710">
    <property type="term" value="F:L-threonylcarbamoyladenylate synthase"/>
    <property type="evidence" value="ECO:0007669"/>
    <property type="project" value="UniProtKB-EC"/>
</dbReference>
<keyword evidence="8" id="KW-0547">Nucleotide-binding</keyword>
<dbReference type="EC" id="2.7.7.87" evidence="3"/>
<dbReference type="InterPro" id="IPR006070">
    <property type="entry name" value="Sua5-like_dom"/>
</dbReference>
<keyword evidence="5" id="KW-0808">Transferase</keyword>
<evidence type="ECO:0000313" key="13">
    <source>
        <dbReference type="EMBL" id="GAF70510.1"/>
    </source>
</evidence>
<evidence type="ECO:0000256" key="8">
    <source>
        <dbReference type="ARBA" id="ARBA00022741"/>
    </source>
</evidence>
<evidence type="ECO:0000256" key="7">
    <source>
        <dbReference type="ARBA" id="ARBA00022695"/>
    </source>
</evidence>
<proteinExistence type="inferred from homology"/>
<evidence type="ECO:0000256" key="10">
    <source>
        <dbReference type="ARBA" id="ARBA00029774"/>
    </source>
</evidence>
<evidence type="ECO:0000256" key="2">
    <source>
        <dbReference type="ARBA" id="ARBA00007663"/>
    </source>
</evidence>
<organism evidence="13">
    <name type="scientific">marine sediment metagenome</name>
    <dbReference type="NCBI Taxonomy" id="412755"/>
    <lineage>
        <taxon>unclassified sequences</taxon>
        <taxon>metagenomes</taxon>
        <taxon>ecological metagenomes</taxon>
    </lineage>
</organism>
<evidence type="ECO:0000256" key="6">
    <source>
        <dbReference type="ARBA" id="ARBA00022694"/>
    </source>
</evidence>
<evidence type="ECO:0000256" key="9">
    <source>
        <dbReference type="ARBA" id="ARBA00022840"/>
    </source>
</evidence>
<dbReference type="PROSITE" id="PS51163">
    <property type="entry name" value="YRDC"/>
    <property type="match status" value="1"/>
</dbReference>
<feature type="non-terminal residue" evidence="13">
    <location>
        <position position="80"/>
    </location>
</feature>
<comment type="caution">
    <text evidence="13">The sequence shown here is derived from an EMBL/GenBank/DDBJ whole genome shotgun (WGS) entry which is preliminary data.</text>
</comment>
<comment type="subcellular location">
    <subcellularLocation>
        <location evidence="1">Cytoplasm</location>
    </subcellularLocation>
</comment>
<keyword evidence="9" id="KW-0067">ATP-binding</keyword>
<gene>
    <name evidence="13" type="ORF">S01H1_00105</name>
</gene>
<feature type="domain" description="YrdC-like" evidence="12">
    <location>
        <begin position="7"/>
        <end position="80"/>
    </location>
</feature>
<dbReference type="EMBL" id="BARS01000029">
    <property type="protein sequence ID" value="GAF70510.1"/>
    <property type="molecule type" value="Genomic_DNA"/>
</dbReference>
<comment type="catalytic activity">
    <reaction evidence="11">
        <text>L-threonine + hydrogencarbonate + ATP = L-threonylcarbamoyladenylate + diphosphate + H2O</text>
        <dbReference type="Rhea" id="RHEA:36407"/>
        <dbReference type="ChEBI" id="CHEBI:15377"/>
        <dbReference type="ChEBI" id="CHEBI:17544"/>
        <dbReference type="ChEBI" id="CHEBI:30616"/>
        <dbReference type="ChEBI" id="CHEBI:33019"/>
        <dbReference type="ChEBI" id="CHEBI:57926"/>
        <dbReference type="ChEBI" id="CHEBI:73682"/>
        <dbReference type="EC" id="2.7.7.87"/>
    </reaction>
</comment>
<dbReference type="GO" id="GO:0005737">
    <property type="term" value="C:cytoplasm"/>
    <property type="evidence" value="ECO:0007669"/>
    <property type="project" value="UniProtKB-SubCell"/>
</dbReference>
<reference evidence="13" key="1">
    <citation type="journal article" date="2014" name="Front. Microbiol.">
        <title>High frequency of phylogenetically diverse reductive dehalogenase-homologous genes in deep subseafloor sedimentary metagenomes.</title>
        <authorList>
            <person name="Kawai M."/>
            <person name="Futagami T."/>
            <person name="Toyoda A."/>
            <person name="Takaki Y."/>
            <person name="Nishi S."/>
            <person name="Hori S."/>
            <person name="Arai W."/>
            <person name="Tsubouchi T."/>
            <person name="Morono Y."/>
            <person name="Uchiyama I."/>
            <person name="Ito T."/>
            <person name="Fujiyama A."/>
            <person name="Inagaki F."/>
            <person name="Takami H."/>
        </authorList>
    </citation>
    <scope>NUCLEOTIDE SEQUENCE</scope>
    <source>
        <strain evidence="13">Expedition CK06-06</strain>
    </source>
</reference>
<dbReference type="Pfam" id="PF01300">
    <property type="entry name" value="Sua5_yciO_yrdC"/>
    <property type="match status" value="1"/>
</dbReference>
<keyword evidence="7" id="KW-0548">Nucleotidyltransferase</keyword>
<dbReference type="Gene3D" id="3.90.870.10">
    <property type="entry name" value="DHBP synthase"/>
    <property type="match status" value="1"/>
</dbReference>
<keyword evidence="4" id="KW-0963">Cytoplasm</keyword>
<keyword evidence="6" id="KW-0819">tRNA processing</keyword>
<protein>
    <recommendedName>
        <fullName evidence="10">L-threonylcarbamoyladenylate synthase</fullName>
        <ecNumber evidence="3">2.7.7.87</ecNumber>
    </recommendedName>
    <alternativeName>
        <fullName evidence="10">L-threonylcarbamoyladenylate synthase</fullName>
    </alternativeName>
</protein>
<dbReference type="PANTHER" id="PTHR17490">
    <property type="entry name" value="SUA5"/>
    <property type="match status" value="1"/>
</dbReference>
<evidence type="ECO:0000256" key="5">
    <source>
        <dbReference type="ARBA" id="ARBA00022679"/>
    </source>
</evidence>
<comment type="similarity">
    <text evidence="2">Belongs to the SUA5 family.</text>
</comment>
<dbReference type="SUPFAM" id="SSF55821">
    <property type="entry name" value="YrdC/RibB"/>
    <property type="match status" value="1"/>
</dbReference>
<evidence type="ECO:0000256" key="11">
    <source>
        <dbReference type="ARBA" id="ARBA00048366"/>
    </source>
</evidence>
<sequence>MLKAEAKGSLAEAVAVLRGGGLIAYPSDTVYGLGAAAGDEQAVARTFAVKGRLSQKALPLLLADVEDMVALCAEVPPIAR</sequence>
<evidence type="ECO:0000256" key="4">
    <source>
        <dbReference type="ARBA" id="ARBA00022490"/>
    </source>
</evidence>
<dbReference type="GO" id="GO:0000049">
    <property type="term" value="F:tRNA binding"/>
    <property type="evidence" value="ECO:0007669"/>
    <property type="project" value="TreeGrafter"/>
</dbReference>
<dbReference type="InterPro" id="IPR017945">
    <property type="entry name" value="DHBP_synth_RibB-like_a/b_dom"/>
</dbReference>
<evidence type="ECO:0000256" key="3">
    <source>
        <dbReference type="ARBA" id="ARBA00012584"/>
    </source>
</evidence>
<dbReference type="GO" id="GO:0006450">
    <property type="term" value="P:regulation of translational fidelity"/>
    <property type="evidence" value="ECO:0007669"/>
    <property type="project" value="TreeGrafter"/>
</dbReference>
<dbReference type="InterPro" id="IPR050156">
    <property type="entry name" value="TC-AMP_synthase_SUA5"/>
</dbReference>
<dbReference type="AlphaFoldDB" id="X0T3A2"/>
<dbReference type="GO" id="GO:0008033">
    <property type="term" value="P:tRNA processing"/>
    <property type="evidence" value="ECO:0007669"/>
    <property type="project" value="UniProtKB-KW"/>
</dbReference>
<dbReference type="GO" id="GO:0003725">
    <property type="term" value="F:double-stranded RNA binding"/>
    <property type="evidence" value="ECO:0007669"/>
    <property type="project" value="InterPro"/>
</dbReference>